<evidence type="ECO:0000313" key="1">
    <source>
        <dbReference type="EMBL" id="KKL80277.1"/>
    </source>
</evidence>
<sequence>MKLDDAIKHLTTTTDGLKGTTFGIDEQSMGMAIRAFYQYADAKSSIVREYTSNCHDSHREAAMIPEMTDYELLAMGYTGDLNELRRYFINWKDQPVKVKVIEGSSLTGSSMQIEFHDYGVGLSPHRVKTIYTKFFASTKRETNEQIGAYGLGCKSALGYCDSFLVETVFFGIKYSYVIYASGEAPECRLIEEAETDEPNGTVVRVPIIESEDIWTFKTAVCRQLMYFDDLIIEGVYTFPKD</sequence>
<gene>
    <name evidence="1" type="ORF">LCGC14_2006400</name>
</gene>
<name>A0A0F9HYR8_9ZZZZ</name>
<organism evidence="1">
    <name type="scientific">marine sediment metagenome</name>
    <dbReference type="NCBI Taxonomy" id="412755"/>
    <lineage>
        <taxon>unclassified sequences</taxon>
        <taxon>metagenomes</taxon>
        <taxon>ecological metagenomes</taxon>
    </lineage>
</organism>
<dbReference type="SUPFAM" id="SSF55874">
    <property type="entry name" value="ATPase domain of HSP90 chaperone/DNA topoisomerase II/histidine kinase"/>
    <property type="match status" value="1"/>
</dbReference>
<accession>A0A0F9HYR8</accession>
<reference evidence="1" key="1">
    <citation type="journal article" date="2015" name="Nature">
        <title>Complex archaea that bridge the gap between prokaryotes and eukaryotes.</title>
        <authorList>
            <person name="Spang A."/>
            <person name="Saw J.H."/>
            <person name="Jorgensen S.L."/>
            <person name="Zaremba-Niedzwiedzka K."/>
            <person name="Martijn J."/>
            <person name="Lind A.E."/>
            <person name="van Eijk R."/>
            <person name="Schleper C."/>
            <person name="Guy L."/>
            <person name="Ettema T.J."/>
        </authorList>
    </citation>
    <scope>NUCLEOTIDE SEQUENCE</scope>
</reference>
<feature type="non-terminal residue" evidence="1">
    <location>
        <position position="241"/>
    </location>
</feature>
<dbReference type="EMBL" id="LAZR01022902">
    <property type="protein sequence ID" value="KKL80277.1"/>
    <property type="molecule type" value="Genomic_DNA"/>
</dbReference>
<protein>
    <recommendedName>
        <fullName evidence="2">Histidine kinase/HSP90-like ATPase domain-containing protein</fullName>
    </recommendedName>
</protein>
<evidence type="ECO:0008006" key="2">
    <source>
        <dbReference type="Google" id="ProtNLM"/>
    </source>
</evidence>
<dbReference type="AlphaFoldDB" id="A0A0F9HYR8"/>
<dbReference type="Gene3D" id="3.30.565.10">
    <property type="entry name" value="Histidine kinase-like ATPase, C-terminal domain"/>
    <property type="match status" value="1"/>
</dbReference>
<proteinExistence type="predicted"/>
<dbReference type="InterPro" id="IPR036890">
    <property type="entry name" value="HATPase_C_sf"/>
</dbReference>
<comment type="caution">
    <text evidence="1">The sequence shown here is derived from an EMBL/GenBank/DDBJ whole genome shotgun (WGS) entry which is preliminary data.</text>
</comment>